<comment type="caution">
    <text evidence="2">The sequence shown here is derived from an EMBL/GenBank/DDBJ whole genome shotgun (WGS) entry which is preliminary data.</text>
</comment>
<dbReference type="Proteomes" id="UP001609176">
    <property type="component" value="Unassembled WGS sequence"/>
</dbReference>
<evidence type="ECO:0000313" key="3">
    <source>
        <dbReference type="Proteomes" id="UP001609176"/>
    </source>
</evidence>
<evidence type="ECO:0000313" key="2">
    <source>
        <dbReference type="EMBL" id="MFH5242370.1"/>
    </source>
</evidence>
<dbReference type="EMBL" id="JBIMSP010000013">
    <property type="protein sequence ID" value="MFH5242370.1"/>
    <property type="molecule type" value="Genomic_DNA"/>
</dbReference>
<dbReference type="Gene3D" id="1.10.357.10">
    <property type="entry name" value="Tetracycline Repressor, domain 2"/>
    <property type="match status" value="1"/>
</dbReference>
<protein>
    <submittedName>
        <fullName evidence="2">TetR/AcrR family transcriptional regulator</fullName>
    </submittedName>
</protein>
<sequence>MDMTQQHGHVDDTLSALDLPPSTPRPPARDPRAAMIAAARDEFAKRGYFMTRIETIAVIAAVPLETARKLFPTKPHILVGALRSHIAAMTEAVADDLLIGLDEIEIVENHLLRCARVAVEETAFMDALVAAVAHDTYSEPEGLLSIKQQLNLPAIIAPVIQQGQDKGVLTSCDAPIEIAAGITNTLLLRCFTRRTHTPEDNAMFISRLVLHGMRTR</sequence>
<dbReference type="InterPro" id="IPR009057">
    <property type="entry name" value="Homeodomain-like_sf"/>
</dbReference>
<organism evidence="2 3">
    <name type="scientific">Antrihabitans spumae</name>
    <dbReference type="NCBI Taxonomy" id="3373370"/>
    <lineage>
        <taxon>Bacteria</taxon>
        <taxon>Bacillati</taxon>
        <taxon>Actinomycetota</taxon>
        <taxon>Actinomycetes</taxon>
        <taxon>Mycobacteriales</taxon>
        <taxon>Nocardiaceae</taxon>
        <taxon>Antrihabitans</taxon>
    </lineage>
</organism>
<gene>
    <name evidence="2" type="ORF">ACHIPV_10815</name>
</gene>
<name>A0ABW7KIS8_9NOCA</name>
<proteinExistence type="predicted"/>
<evidence type="ECO:0000256" key="1">
    <source>
        <dbReference type="SAM" id="MobiDB-lite"/>
    </source>
</evidence>
<feature type="region of interest" description="Disordered" evidence="1">
    <location>
        <begin position="1"/>
        <end position="31"/>
    </location>
</feature>
<accession>A0ABW7KIS8</accession>
<reference evidence="2 3" key="1">
    <citation type="submission" date="2024-10" db="EMBL/GenBank/DDBJ databases">
        <authorList>
            <person name="Riesco R."/>
        </authorList>
    </citation>
    <scope>NUCLEOTIDE SEQUENCE [LARGE SCALE GENOMIC DNA]</scope>
    <source>
        <strain evidence="2 3">NCIMB 15448</strain>
    </source>
</reference>
<dbReference type="RefSeq" id="WP_395127765.1">
    <property type="nucleotide sequence ID" value="NZ_JBIMSN010000094.1"/>
</dbReference>
<dbReference type="SUPFAM" id="SSF46689">
    <property type="entry name" value="Homeodomain-like"/>
    <property type="match status" value="1"/>
</dbReference>